<dbReference type="Pfam" id="PF03063">
    <property type="entry name" value="Prismane"/>
    <property type="match status" value="1"/>
</dbReference>
<dbReference type="SUPFAM" id="SSF56821">
    <property type="entry name" value="Prismane protein-like"/>
    <property type="match status" value="1"/>
</dbReference>
<keyword evidence="1" id="KW-0560">Oxidoreductase</keyword>
<dbReference type="EMBL" id="ADZX01000790">
    <property type="protein sequence ID" value="EFK95398.1"/>
    <property type="molecule type" value="Genomic_DNA"/>
</dbReference>
<evidence type="ECO:0000313" key="1">
    <source>
        <dbReference type="EMBL" id="EFK95398.1"/>
    </source>
</evidence>
<comment type="caution">
    <text evidence="1">The sequence shown here is derived from an EMBL/GenBank/DDBJ whole genome shotgun (WGS) entry which is preliminary data.</text>
</comment>
<feature type="non-terminal residue" evidence="1">
    <location>
        <position position="50"/>
    </location>
</feature>
<organism evidence="1">
    <name type="scientific">sediment metagenome</name>
    <dbReference type="NCBI Taxonomy" id="749907"/>
    <lineage>
        <taxon>unclassified sequences</taxon>
        <taxon>metagenomes</taxon>
        <taxon>ecological metagenomes</taxon>
    </lineage>
</organism>
<reference evidence="1" key="2">
    <citation type="journal article" date="2011" name="Microb. Ecol.">
        <title>Taxonomic and Functional Metagenomic Profiling of the Microbial Community in the Anoxic Sediment of a Sub-saline Shallow Lake (Laguna de Carrizo, Central Spain).</title>
        <authorList>
            <person name="Ferrer M."/>
            <person name="Guazzaroni M.E."/>
            <person name="Richter M."/>
            <person name="Garcia-Salamanca A."/>
            <person name="Yarza P."/>
            <person name="Suarez-Suarez A."/>
            <person name="Solano J."/>
            <person name="Alcaide M."/>
            <person name="van Dillewijn P."/>
            <person name="Molina-Henares M.A."/>
            <person name="Lopez-Cortes N."/>
            <person name="Al-Ramahi Y."/>
            <person name="Guerrero C."/>
            <person name="Acosta A."/>
            <person name="de Eugenio L.I."/>
            <person name="Martinez V."/>
            <person name="Marques S."/>
            <person name="Rojo F."/>
            <person name="Santero E."/>
            <person name="Genilloud O."/>
            <person name="Perez-Perez J."/>
            <person name="Rossello-Mora R."/>
            <person name="Ramos J.L."/>
        </authorList>
    </citation>
    <scope>NUCLEOTIDE SEQUENCE</scope>
</reference>
<dbReference type="PANTHER" id="PTHR30109:SF0">
    <property type="entry name" value="HYDROXYLAMINE REDUCTASE"/>
    <property type="match status" value="1"/>
</dbReference>
<dbReference type="PANTHER" id="PTHR30109">
    <property type="entry name" value="HYDROXYLAMINE REDUCTASE"/>
    <property type="match status" value="1"/>
</dbReference>
<dbReference type="InterPro" id="IPR016100">
    <property type="entry name" value="Prismane_a-bundle"/>
</dbReference>
<dbReference type="InterPro" id="IPR011254">
    <property type="entry name" value="Prismane-like_sf"/>
</dbReference>
<dbReference type="GO" id="GO:0042542">
    <property type="term" value="P:response to hydrogen peroxide"/>
    <property type="evidence" value="ECO:0007669"/>
    <property type="project" value="TreeGrafter"/>
</dbReference>
<reference evidence="1" key="1">
    <citation type="submission" date="2010-07" db="EMBL/GenBank/DDBJ databases">
        <authorList>
            <consortium name="CONSOLIDER consortium CSD2007-00005"/>
            <person name="Guazzaroni M.-E."/>
            <person name="Richter M."/>
            <person name="Garcia-Salamanca A."/>
            <person name="Yarza P."/>
            <person name="Ferrer M."/>
        </authorList>
    </citation>
    <scope>NUCLEOTIDE SEQUENCE</scope>
</reference>
<sequence>MFCNQCEQARNVVGCTGMGICGKDPDIQSLQETLLYGLKGLAAYAHHARR</sequence>
<gene>
    <name evidence="1" type="ORF">LDC_2595</name>
</gene>
<protein>
    <submittedName>
        <fullName evidence="1">Prismane</fullName>
        <ecNumber evidence="1">1.-.-.-</ecNumber>
    </submittedName>
</protein>
<dbReference type="Gene3D" id="1.20.1270.20">
    <property type="match status" value="1"/>
</dbReference>
<dbReference type="InterPro" id="IPR004137">
    <property type="entry name" value="HCP/CODH"/>
</dbReference>
<accession>D9PM17</accession>
<name>D9PM17_9ZZZZ</name>
<dbReference type="GO" id="GO:0004601">
    <property type="term" value="F:peroxidase activity"/>
    <property type="evidence" value="ECO:0007669"/>
    <property type="project" value="TreeGrafter"/>
</dbReference>
<dbReference type="EC" id="1.-.-.-" evidence="1"/>
<proteinExistence type="predicted"/>
<dbReference type="AlphaFoldDB" id="D9PM17"/>
<dbReference type="GO" id="GO:0050418">
    <property type="term" value="F:hydroxylamine reductase activity"/>
    <property type="evidence" value="ECO:0007669"/>
    <property type="project" value="TreeGrafter"/>
</dbReference>